<evidence type="ECO:0000313" key="1">
    <source>
        <dbReference type="EMBL" id="GFO35724.1"/>
    </source>
</evidence>
<proteinExistence type="predicted"/>
<gene>
    <name evidence="1" type="ORF">PoB_006222900</name>
</gene>
<comment type="caution">
    <text evidence="1">The sequence shown here is derived from an EMBL/GenBank/DDBJ whole genome shotgun (WGS) entry which is preliminary data.</text>
</comment>
<sequence>MELSEECHGLKRNRISGDTAKKHNASCLMYDIKACIADLYLAGRINSGAFEVFTAADAFEASRLLRIKALCFNLCLADLRTAA</sequence>
<protein>
    <submittedName>
        <fullName evidence="1">Uncharacterized protein</fullName>
    </submittedName>
</protein>
<dbReference type="AlphaFoldDB" id="A0AAV4CV14"/>
<dbReference type="EMBL" id="BLXT01007004">
    <property type="protein sequence ID" value="GFO35724.1"/>
    <property type="molecule type" value="Genomic_DNA"/>
</dbReference>
<organism evidence="1 2">
    <name type="scientific">Plakobranchus ocellatus</name>
    <dbReference type="NCBI Taxonomy" id="259542"/>
    <lineage>
        <taxon>Eukaryota</taxon>
        <taxon>Metazoa</taxon>
        <taxon>Spiralia</taxon>
        <taxon>Lophotrochozoa</taxon>
        <taxon>Mollusca</taxon>
        <taxon>Gastropoda</taxon>
        <taxon>Heterobranchia</taxon>
        <taxon>Euthyneura</taxon>
        <taxon>Panpulmonata</taxon>
        <taxon>Sacoglossa</taxon>
        <taxon>Placobranchoidea</taxon>
        <taxon>Plakobranchidae</taxon>
        <taxon>Plakobranchus</taxon>
    </lineage>
</organism>
<keyword evidence="2" id="KW-1185">Reference proteome</keyword>
<evidence type="ECO:0000313" key="2">
    <source>
        <dbReference type="Proteomes" id="UP000735302"/>
    </source>
</evidence>
<name>A0AAV4CV14_9GAST</name>
<reference evidence="1 2" key="1">
    <citation type="journal article" date="2021" name="Elife">
        <title>Chloroplast acquisition without the gene transfer in kleptoplastic sea slugs, Plakobranchus ocellatus.</title>
        <authorList>
            <person name="Maeda T."/>
            <person name="Takahashi S."/>
            <person name="Yoshida T."/>
            <person name="Shimamura S."/>
            <person name="Takaki Y."/>
            <person name="Nagai Y."/>
            <person name="Toyoda A."/>
            <person name="Suzuki Y."/>
            <person name="Arimoto A."/>
            <person name="Ishii H."/>
            <person name="Satoh N."/>
            <person name="Nishiyama T."/>
            <person name="Hasebe M."/>
            <person name="Maruyama T."/>
            <person name="Minagawa J."/>
            <person name="Obokata J."/>
            <person name="Shigenobu S."/>
        </authorList>
    </citation>
    <scope>NUCLEOTIDE SEQUENCE [LARGE SCALE GENOMIC DNA]</scope>
</reference>
<accession>A0AAV4CV14</accession>
<dbReference type="Proteomes" id="UP000735302">
    <property type="component" value="Unassembled WGS sequence"/>
</dbReference>